<keyword evidence="2 6" id="KW-0689">Ribosomal protein</keyword>
<evidence type="ECO:0000256" key="5">
    <source>
        <dbReference type="SAM" id="MobiDB-lite"/>
    </source>
</evidence>
<organism evidence="6 7">
    <name type="scientific">Trematosphaeria pertusa</name>
    <dbReference type="NCBI Taxonomy" id="390896"/>
    <lineage>
        <taxon>Eukaryota</taxon>
        <taxon>Fungi</taxon>
        <taxon>Dikarya</taxon>
        <taxon>Ascomycota</taxon>
        <taxon>Pezizomycotina</taxon>
        <taxon>Dothideomycetes</taxon>
        <taxon>Pleosporomycetidae</taxon>
        <taxon>Pleosporales</taxon>
        <taxon>Massarineae</taxon>
        <taxon>Trematosphaeriaceae</taxon>
        <taxon>Trematosphaeria</taxon>
    </lineage>
</organism>
<keyword evidence="7" id="KW-1185">Reference proteome</keyword>
<dbReference type="HAMAP" id="MF_01325_B">
    <property type="entry name" value="Ribosomal_uL3_B"/>
    <property type="match status" value="1"/>
</dbReference>
<evidence type="ECO:0000256" key="2">
    <source>
        <dbReference type="ARBA" id="ARBA00022980"/>
    </source>
</evidence>
<evidence type="ECO:0000256" key="4">
    <source>
        <dbReference type="ARBA" id="ARBA00035209"/>
    </source>
</evidence>
<proteinExistence type="inferred from homology"/>
<evidence type="ECO:0000313" key="7">
    <source>
        <dbReference type="Proteomes" id="UP000800094"/>
    </source>
</evidence>
<gene>
    <name evidence="6" type="ORF">BU26DRAFT_513384</name>
</gene>
<dbReference type="InterPro" id="IPR000597">
    <property type="entry name" value="Ribosomal_uL3"/>
</dbReference>
<dbReference type="GeneID" id="54580940"/>
<feature type="region of interest" description="Disordered" evidence="5">
    <location>
        <begin position="37"/>
        <end position="69"/>
    </location>
</feature>
<keyword evidence="3" id="KW-0687">Ribonucleoprotein</keyword>
<comment type="similarity">
    <text evidence="1">Belongs to the universal ribosomal protein uL3 family.</text>
</comment>
<dbReference type="OrthoDB" id="274683at2759"/>
<dbReference type="Pfam" id="PF00297">
    <property type="entry name" value="Ribosomal_L3"/>
    <property type="match status" value="1"/>
</dbReference>
<dbReference type="PANTHER" id="PTHR11229:SF8">
    <property type="entry name" value="LARGE RIBOSOMAL SUBUNIT PROTEIN UL3M"/>
    <property type="match status" value="1"/>
</dbReference>
<dbReference type="NCBIfam" id="TIGR03625">
    <property type="entry name" value="L3_bact"/>
    <property type="match status" value="1"/>
</dbReference>
<dbReference type="FunFam" id="2.40.30.10:FF:000004">
    <property type="entry name" value="50S ribosomal protein L3"/>
    <property type="match status" value="1"/>
</dbReference>
<evidence type="ECO:0000256" key="1">
    <source>
        <dbReference type="ARBA" id="ARBA00006540"/>
    </source>
</evidence>
<dbReference type="EMBL" id="ML987189">
    <property type="protein sequence ID" value="KAF2256576.1"/>
    <property type="molecule type" value="Genomic_DNA"/>
</dbReference>
<feature type="compositionally biased region" description="Polar residues" evidence="5">
    <location>
        <begin position="42"/>
        <end position="52"/>
    </location>
</feature>
<dbReference type="RefSeq" id="XP_033691580.1">
    <property type="nucleotide sequence ID" value="XM_033827610.1"/>
</dbReference>
<dbReference type="Gene3D" id="2.40.30.10">
    <property type="entry name" value="Translation factors"/>
    <property type="match status" value="1"/>
</dbReference>
<dbReference type="InterPro" id="IPR009000">
    <property type="entry name" value="Transl_B-barrel_sf"/>
</dbReference>
<dbReference type="SUPFAM" id="SSF50447">
    <property type="entry name" value="Translation proteins"/>
    <property type="match status" value="1"/>
</dbReference>
<accession>A0A6A6J1N7</accession>
<dbReference type="AlphaFoldDB" id="A0A6A6J1N7"/>
<protein>
    <recommendedName>
        <fullName evidence="4">Large ribosomal subunit protein uL3m</fullName>
    </recommendedName>
</protein>
<sequence>MPLKAPLNWGLLPPSFLLPSSTRSLIPLIPLSSHLPKPSHTTIRTIKSTNTPRPDRFAHHPKKPALNSTSTAALARKAHSTPLRTGLLAVKRGMTAVFDPESGKRTPCTVLQLDRNQVIAHKTREKNGYYAVQVGAGERMAWNVSKPMLGHFAAAAVSPKRWVVEFKVRGEEGLKVGVGEGLGAAWFTPGQWVDVRGVSRGMGFAGGMKRHGFSGQPASHGQSLMHRGMGSAGGSQGSGSRVLPGKRMAGNMGNERVTVKNLKVLQVDEANGIVVVTGCVPGPKNQIIRVQDAIGKPWPKGPMSTREIVPPSIAPAVAEAVATAA</sequence>
<dbReference type="Proteomes" id="UP000800094">
    <property type="component" value="Unassembled WGS sequence"/>
</dbReference>
<evidence type="ECO:0000313" key="6">
    <source>
        <dbReference type="EMBL" id="KAF2256576.1"/>
    </source>
</evidence>
<dbReference type="PANTHER" id="PTHR11229">
    <property type="entry name" value="50S RIBOSOMAL PROTEIN L3"/>
    <property type="match status" value="1"/>
</dbReference>
<dbReference type="GO" id="GO:0005762">
    <property type="term" value="C:mitochondrial large ribosomal subunit"/>
    <property type="evidence" value="ECO:0007669"/>
    <property type="project" value="TreeGrafter"/>
</dbReference>
<dbReference type="FunFam" id="3.30.160.810:FF:000001">
    <property type="entry name" value="50S ribosomal protein L3"/>
    <property type="match status" value="1"/>
</dbReference>
<reference evidence="6" key="1">
    <citation type="journal article" date="2020" name="Stud. Mycol.">
        <title>101 Dothideomycetes genomes: a test case for predicting lifestyles and emergence of pathogens.</title>
        <authorList>
            <person name="Haridas S."/>
            <person name="Albert R."/>
            <person name="Binder M."/>
            <person name="Bloem J."/>
            <person name="Labutti K."/>
            <person name="Salamov A."/>
            <person name="Andreopoulos B."/>
            <person name="Baker S."/>
            <person name="Barry K."/>
            <person name="Bills G."/>
            <person name="Bluhm B."/>
            <person name="Cannon C."/>
            <person name="Castanera R."/>
            <person name="Culley D."/>
            <person name="Daum C."/>
            <person name="Ezra D."/>
            <person name="Gonzalez J."/>
            <person name="Henrissat B."/>
            <person name="Kuo A."/>
            <person name="Liang C."/>
            <person name="Lipzen A."/>
            <person name="Lutzoni F."/>
            <person name="Magnuson J."/>
            <person name="Mondo S."/>
            <person name="Nolan M."/>
            <person name="Ohm R."/>
            <person name="Pangilinan J."/>
            <person name="Park H.-J."/>
            <person name="Ramirez L."/>
            <person name="Alfaro M."/>
            <person name="Sun H."/>
            <person name="Tritt A."/>
            <person name="Yoshinaga Y."/>
            <person name="Zwiers L.-H."/>
            <person name="Turgeon B."/>
            <person name="Goodwin S."/>
            <person name="Spatafora J."/>
            <person name="Crous P."/>
            <person name="Grigoriev I."/>
        </authorList>
    </citation>
    <scope>NUCLEOTIDE SEQUENCE</scope>
    <source>
        <strain evidence="6">CBS 122368</strain>
    </source>
</reference>
<dbReference type="GO" id="GO:0003735">
    <property type="term" value="F:structural constituent of ribosome"/>
    <property type="evidence" value="ECO:0007669"/>
    <property type="project" value="InterPro"/>
</dbReference>
<name>A0A6A6J1N7_9PLEO</name>
<dbReference type="InterPro" id="IPR019927">
    <property type="entry name" value="Ribosomal_uL3_bac/org-type"/>
</dbReference>
<dbReference type="GO" id="GO:0006412">
    <property type="term" value="P:translation"/>
    <property type="evidence" value="ECO:0007669"/>
    <property type="project" value="InterPro"/>
</dbReference>
<dbReference type="Gene3D" id="3.30.160.810">
    <property type="match status" value="1"/>
</dbReference>
<evidence type="ECO:0000256" key="3">
    <source>
        <dbReference type="ARBA" id="ARBA00023274"/>
    </source>
</evidence>